<dbReference type="AlphaFoldDB" id="A0AAE0FUI6"/>
<gene>
    <name evidence="2" type="ORF">CYMTET_25245</name>
</gene>
<comment type="caution">
    <text evidence="2">The sequence shown here is derived from an EMBL/GenBank/DDBJ whole genome shotgun (WGS) entry which is preliminary data.</text>
</comment>
<dbReference type="EMBL" id="LGRX02013428">
    <property type="protein sequence ID" value="KAK3266110.1"/>
    <property type="molecule type" value="Genomic_DNA"/>
</dbReference>
<keyword evidence="3" id="KW-1185">Reference proteome</keyword>
<organism evidence="2 3">
    <name type="scientific">Cymbomonas tetramitiformis</name>
    <dbReference type="NCBI Taxonomy" id="36881"/>
    <lineage>
        <taxon>Eukaryota</taxon>
        <taxon>Viridiplantae</taxon>
        <taxon>Chlorophyta</taxon>
        <taxon>Pyramimonadophyceae</taxon>
        <taxon>Pyramimonadales</taxon>
        <taxon>Pyramimonadaceae</taxon>
        <taxon>Cymbomonas</taxon>
    </lineage>
</organism>
<accession>A0AAE0FUI6</accession>
<evidence type="ECO:0000256" key="1">
    <source>
        <dbReference type="SAM" id="MobiDB-lite"/>
    </source>
</evidence>
<dbReference type="Proteomes" id="UP001190700">
    <property type="component" value="Unassembled WGS sequence"/>
</dbReference>
<protein>
    <submittedName>
        <fullName evidence="2">Uncharacterized protein</fullName>
    </submittedName>
</protein>
<name>A0AAE0FUI6_9CHLO</name>
<evidence type="ECO:0000313" key="2">
    <source>
        <dbReference type="EMBL" id="KAK3266110.1"/>
    </source>
</evidence>
<reference evidence="2 3" key="1">
    <citation type="journal article" date="2015" name="Genome Biol. Evol.">
        <title>Comparative Genomics of a Bacterivorous Green Alga Reveals Evolutionary Causalities and Consequences of Phago-Mixotrophic Mode of Nutrition.</title>
        <authorList>
            <person name="Burns J.A."/>
            <person name="Paasch A."/>
            <person name="Narechania A."/>
            <person name="Kim E."/>
        </authorList>
    </citation>
    <scope>NUCLEOTIDE SEQUENCE [LARGE SCALE GENOMIC DNA]</scope>
    <source>
        <strain evidence="2 3">PLY_AMNH</strain>
    </source>
</reference>
<evidence type="ECO:0000313" key="3">
    <source>
        <dbReference type="Proteomes" id="UP001190700"/>
    </source>
</evidence>
<proteinExistence type="predicted"/>
<sequence>MSIASSSESEMSRTAPRQGARCYFAHGPTLTPVDYHESLGQKQDRGEGGGAVEHGVHSPQLIGEVVVEMEEAAMAVWRAAAELGKTEQSRRIAALLRRQEEMQHCAVREWQAAGWRGGVHVGRWRGGG</sequence>
<feature type="region of interest" description="Disordered" evidence="1">
    <location>
        <begin position="1"/>
        <end position="20"/>
    </location>
</feature>